<protein>
    <recommendedName>
        <fullName evidence="5">DNA repair protein RAD59</fullName>
    </recommendedName>
</protein>
<organism evidence="6 7">
    <name type="scientific">Naumovozyma castellii</name>
    <name type="common">Yeast</name>
    <name type="synonym">Saccharomyces castellii</name>
    <dbReference type="NCBI Taxonomy" id="27288"/>
    <lineage>
        <taxon>Eukaryota</taxon>
        <taxon>Fungi</taxon>
        <taxon>Dikarya</taxon>
        <taxon>Ascomycota</taxon>
        <taxon>Saccharomycotina</taxon>
        <taxon>Saccharomycetes</taxon>
        <taxon>Saccharomycetales</taxon>
        <taxon>Saccharomycetaceae</taxon>
        <taxon>Naumovozyma</taxon>
    </lineage>
</organism>
<comment type="function">
    <text evidence="5">Involved in the repair of double-strand breaks in DNA during vegetative growth via recombination and single-strand annealing. Anneals complementary single-stranded DNA.</text>
</comment>
<dbReference type="PANTHER" id="PTHR12132">
    <property type="entry name" value="DNA REPAIR AND RECOMBINATION PROTEIN RAD52, RAD59"/>
    <property type="match status" value="1"/>
</dbReference>
<dbReference type="Pfam" id="PF04098">
    <property type="entry name" value="Rad52_Rad22"/>
    <property type="match status" value="1"/>
</dbReference>
<evidence type="ECO:0000256" key="3">
    <source>
        <dbReference type="ARBA" id="ARBA00023172"/>
    </source>
</evidence>
<dbReference type="AlphaFoldDB" id="G0V5R6"/>
<dbReference type="PANTHER" id="PTHR12132:SF2">
    <property type="entry name" value="DNA REPAIR PROTEIN RAD59"/>
    <property type="match status" value="1"/>
</dbReference>
<dbReference type="GO" id="GO:0043504">
    <property type="term" value="P:mitochondrial DNA repair"/>
    <property type="evidence" value="ECO:0007669"/>
    <property type="project" value="EnsemblFungi"/>
</dbReference>
<dbReference type="OMA" id="WSVQRIG"/>
<dbReference type="GO" id="GO:2000278">
    <property type="term" value="P:regulation of DNA biosynthetic process"/>
    <property type="evidence" value="ECO:0007669"/>
    <property type="project" value="EnsemblFungi"/>
</dbReference>
<dbReference type="PIRSF" id="PIRSF022936">
    <property type="entry name" value="RAD59_fungi"/>
    <property type="match status" value="1"/>
</dbReference>
<dbReference type="FunCoup" id="G0V5R6">
    <property type="interactions" value="145"/>
</dbReference>
<evidence type="ECO:0000256" key="2">
    <source>
        <dbReference type="ARBA" id="ARBA00022763"/>
    </source>
</evidence>
<comment type="similarity">
    <text evidence="1 5">Belongs to the RAD52 family.</text>
</comment>
<dbReference type="eggNOG" id="KOG4141">
    <property type="taxonomic scope" value="Eukaryota"/>
</dbReference>
<gene>
    <name evidence="6" type="primary">NCAS0A02460</name>
    <name evidence="6" type="ordered locus">NCAS_0A02460</name>
</gene>
<evidence type="ECO:0000256" key="4">
    <source>
        <dbReference type="ARBA" id="ARBA00023204"/>
    </source>
</evidence>
<dbReference type="KEGG" id="ncs:NCAS_0A02460"/>
<evidence type="ECO:0000313" key="7">
    <source>
        <dbReference type="Proteomes" id="UP000001640"/>
    </source>
</evidence>
<dbReference type="RefSeq" id="XP_003673195.1">
    <property type="nucleotide sequence ID" value="XM_003673147.1"/>
</dbReference>
<dbReference type="HOGENOM" id="CLU_091426_0_0_1"/>
<accession>G0V5R6</accession>
<dbReference type="Gene3D" id="3.30.390.80">
    <property type="entry name" value="DNA repair protein Rad52/59/22"/>
    <property type="match status" value="1"/>
</dbReference>
<dbReference type="STRING" id="1064592.G0V5R6"/>
<dbReference type="GO" id="GO:0000722">
    <property type="term" value="P:telomere maintenance via recombination"/>
    <property type="evidence" value="ECO:0007669"/>
    <property type="project" value="EnsemblFungi"/>
</dbReference>
<keyword evidence="2 5" id="KW-0227">DNA damage</keyword>
<evidence type="ECO:0000313" key="6">
    <source>
        <dbReference type="EMBL" id="CCC66804.1"/>
    </source>
</evidence>
<dbReference type="GO" id="GO:0005759">
    <property type="term" value="C:mitochondrial matrix"/>
    <property type="evidence" value="ECO:0007669"/>
    <property type="project" value="EnsemblFungi"/>
</dbReference>
<dbReference type="InterPro" id="IPR041247">
    <property type="entry name" value="Rad52_fam"/>
</dbReference>
<dbReference type="Proteomes" id="UP000001640">
    <property type="component" value="Chromosome 1"/>
</dbReference>
<evidence type="ECO:0000256" key="1">
    <source>
        <dbReference type="ARBA" id="ARBA00006638"/>
    </source>
</evidence>
<keyword evidence="7" id="KW-1185">Reference proteome</keyword>
<dbReference type="InterPro" id="IPR042525">
    <property type="entry name" value="Rad52_Rad59_Rad22_sf"/>
</dbReference>
<sequence>MNTPNQNHISYEGTVYTTSHPSLSITDFKIEEDWNGRPASEWSVSKIGLLQSKIEKYTYKIYHSNRFGKHNLSKLIPRHKLVEFANEVFGFDGWHVDVIEVDASEMPPSSAQLNVEDDTVKHTVLAEAQVKITLKDGTNTQMGGIGKATMNSKGDSFSKARKEAVNDALKKALLSFEKIILEYETKVENNYYVDGLYVTKIKQENTHVDDLGFPIKVKKEQSLN</sequence>
<dbReference type="InterPro" id="IPR007232">
    <property type="entry name" value="Rad52_Rad59_Rad22"/>
</dbReference>
<dbReference type="GO" id="GO:0000724">
    <property type="term" value="P:double-strand break repair via homologous recombination"/>
    <property type="evidence" value="ECO:0007669"/>
    <property type="project" value="TreeGrafter"/>
</dbReference>
<dbReference type="GO" id="GO:0005634">
    <property type="term" value="C:nucleus"/>
    <property type="evidence" value="ECO:0007669"/>
    <property type="project" value="UniProtKB-SubCell"/>
</dbReference>
<reference key="2">
    <citation type="submission" date="2011-08" db="EMBL/GenBank/DDBJ databases">
        <title>Genome sequence of Naumovozyma castellii.</title>
        <authorList>
            <person name="Gordon J.L."/>
            <person name="Armisen D."/>
            <person name="Proux-Wera E."/>
            <person name="OhEigeartaigh S.S."/>
            <person name="Byrne K.P."/>
            <person name="Wolfe K.H."/>
        </authorList>
    </citation>
    <scope>NUCLEOTIDE SEQUENCE</scope>
    <source>
        <strain>Type strain:CBS 4309</strain>
    </source>
</reference>
<dbReference type="GO" id="GO:0045002">
    <property type="term" value="P:double-strand break repair via single-strand annealing"/>
    <property type="evidence" value="ECO:0007669"/>
    <property type="project" value="EnsemblFungi"/>
</dbReference>
<evidence type="ECO:0000256" key="5">
    <source>
        <dbReference type="PIRNR" id="PIRNR022936"/>
    </source>
</evidence>
<proteinExistence type="inferred from homology"/>
<name>G0V5R6_NAUCA</name>
<dbReference type="SUPFAM" id="SSF54768">
    <property type="entry name" value="dsRNA-binding domain-like"/>
    <property type="match status" value="1"/>
</dbReference>
<keyword evidence="4 5" id="KW-0234">DNA repair</keyword>
<keyword evidence="5" id="KW-0539">Nucleus</keyword>
<dbReference type="EMBL" id="HE576752">
    <property type="protein sequence ID" value="CCC66804.1"/>
    <property type="molecule type" value="Genomic_DNA"/>
</dbReference>
<dbReference type="InParanoid" id="G0V5R6"/>
<reference evidence="7" key="1">
    <citation type="journal article" date="2011" name="Proc. Natl. Acad. Sci. U.S.A.">
        <title>Evolutionary erosion of yeast sex chromosomes by mating-type switching accidents.</title>
        <authorList>
            <person name="Gordon J.L."/>
            <person name="Armisen D."/>
            <person name="Proux-Wera E."/>
            <person name="Oheigeartaigh S.S."/>
            <person name="Byrne K.P."/>
            <person name="Wolfe K.H."/>
        </authorList>
    </citation>
    <scope>NUCLEOTIDE SEQUENCE [LARGE SCALE GENOMIC DNA]</scope>
    <source>
        <strain evidence="7">ATCC 76901 / BCRC 22586 / CBS 4309 / NBRC 1992 / NRRL Y-12630</strain>
    </source>
</reference>
<dbReference type="OrthoDB" id="206565at2759"/>
<keyword evidence="3 5" id="KW-0233">DNA recombination</keyword>
<comment type="subcellular location">
    <subcellularLocation>
        <location evidence="5">Nucleus</location>
    </subcellularLocation>
</comment>
<dbReference type="GeneID" id="96900293"/>
<dbReference type="GO" id="GO:0006277">
    <property type="term" value="P:DNA amplification"/>
    <property type="evidence" value="ECO:0007669"/>
    <property type="project" value="EnsemblFungi"/>
</dbReference>
<comment type="subunit">
    <text evidence="5">Interacts with RAD51 and RAD52.</text>
</comment>
<dbReference type="InterPro" id="IPR016810">
    <property type="entry name" value="Rad59"/>
</dbReference>